<comment type="caution">
    <text evidence="2">The sequence shown here is derived from an EMBL/GenBank/DDBJ whole genome shotgun (WGS) entry which is preliminary data.</text>
</comment>
<keyword evidence="3" id="KW-1185">Reference proteome</keyword>
<dbReference type="Proteomes" id="UP001338309">
    <property type="component" value="Unassembled WGS sequence"/>
</dbReference>
<dbReference type="CDD" id="cd00038">
    <property type="entry name" value="CAP_ED"/>
    <property type="match status" value="1"/>
</dbReference>
<proteinExistence type="predicted"/>
<dbReference type="EMBL" id="BTPD01000001">
    <property type="protein sequence ID" value="GMQ27882.1"/>
    <property type="molecule type" value="Genomic_DNA"/>
</dbReference>
<sequence length="205" mass="23554">MDLDFLEVLEGNEGGSFPIHFLESEVERGIFLYRPPQRITPIFEIIQGAVRIGTYSPLGEEVCYDILQPGDFFGNLQYLNGQFSEFAKTLTGVRLRQYDAQFFKHTCTHIPAASEWFSRQLVRRWCRAEERLFAVRSLDTGEKVRRILAQFQGQLVDTKGKHYSLTQLLTLQDIADLSGMTRQTASKAVKELLYPTTPRRKTAKN</sequence>
<organism evidence="2 3">
    <name type="scientific">Algoriphagus confluentis</name>
    <dbReference type="NCBI Taxonomy" id="1697556"/>
    <lineage>
        <taxon>Bacteria</taxon>
        <taxon>Pseudomonadati</taxon>
        <taxon>Bacteroidota</taxon>
        <taxon>Cytophagia</taxon>
        <taxon>Cytophagales</taxon>
        <taxon>Cyclobacteriaceae</taxon>
        <taxon>Algoriphagus</taxon>
    </lineage>
</organism>
<name>A0ABQ6PK39_9BACT</name>
<dbReference type="SUPFAM" id="SSF51206">
    <property type="entry name" value="cAMP-binding domain-like"/>
    <property type="match status" value="1"/>
</dbReference>
<dbReference type="RefSeq" id="WP_338222679.1">
    <property type="nucleotide sequence ID" value="NZ_BTPD01000001.1"/>
</dbReference>
<evidence type="ECO:0000313" key="3">
    <source>
        <dbReference type="Proteomes" id="UP001338309"/>
    </source>
</evidence>
<evidence type="ECO:0000259" key="1">
    <source>
        <dbReference type="Pfam" id="PF00027"/>
    </source>
</evidence>
<dbReference type="InterPro" id="IPR018490">
    <property type="entry name" value="cNMP-bd_dom_sf"/>
</dbReference>
<dbReference type="InterPro" id="IPR036390">
    <property type="entry name" value="WH_DNA-bd_sf"/>
</dbReference>
<dbReference type="Gene3D" id="2.60.120.10">
    <property type="entry name" value="Jelly Rolls"/>
    <property type="match status" value="1"/>
</dbReference>
<dbReference type="InterPro" id="IPR000595">
    <property type="entry name" value="cNMP-bd_dom"/>
</dbReference>
<dbReference type="Pfam" id="PF00027">
    <property type="entry name" value="cNMP_binding"/>
    <property type="match status" value="1"/>
</dbReference>
<gene>
    <name evidence="2" type="ORF">Aconfl_05240</name>
</gene>
<reference evidence="2 3" key="1">
    <citation type="submission" date="2023-08" db="EMBL/GenBank/DDBJ databases">
        <title>Draft genome sequence of Algoriphagus confluentis.</title>
        <authorList>
            <person name="Takatani N."/>
            <person name="Hosokawa M."/>
            <person name="Sawabe T."/>
        </authorList>
    </citation>
    <scope>NUCLEOTIDE SEQUENCE [LARGE SCALE GENOMIC DNA]</scope>
    <source>
        <strain evidence="2 3">NBRC 111222</strain>
    </source>
</reference>
<protein>
    <recommendedName>
        <fullName evidence="1">Cyclic nucleotide-binding domain-containing protein</fullName>
    </recommendedName>
</protein>
<evidence type="ECO:0000313" key="2">
    <source>
        <dbReference type="EMBL" id="GMQ27882.1"/>
    </source>
</evidence>
<feature type="domain" description="Cyclic nucleotide-binding" evidence="1">
    <location>
        <begin position="25"/>
        <end position="106"/>
    </location>
</feature>
<dbReference type="InterPro" id="IPR014710">
    <property type="entry name" value="RmlC-like_jellyroll"/>
</dbReference>
<dbReference type="SUPFAM" id="SSF46785">
    <property type="entry name" value="Winged helix' DNA-binding domain"/>
    <property type="match status" value="1"/>
</dbReference>
<accession>A0ABQ6PK39</accession>